<evidence type="ECO:0000313" key="2">
    <source>
        <dbReference type="EMBL" id="MBF9222512.1"/>
    </source>
</evidence>
<accession>A0ABS0I7I0</accession>
<evidence type="ECO:0000259" key="1">
    <source>
        <dbReference type="Pfam" id="PF01935"/>
    </source>
</evidence>
<dbReference type="InterPro" id="IPR002789">
    <property type="entry name" value="HerA_central"/>
</dbReference>
<protein>
    <submittedName>
        <fullName evidence="2">ATP-binding protein</fullName>
    </submittedName>
</protein>
<dbReference type="EMBL" id="JADQDM010000007">
    <property type="protein sequence ID" value="MBF9222512.1"/>
    <property type="molecule type" value="Genomic_DNA"/>
</dbReference>
<organism evidence="2 3">
    <name type="scientific">Hymenobacter ruricola</name>
    <dbReference type="NCBI Taxonomy" id="2791023"/>
    <lineage>
        <taxon>Bacteria</taxon>
        <taxon>Pseudomonadati</taxon>
        <taxon>Bacteroidota</taxon>
        <taxon>Cytophagia</taxon>
        <taxon>Cytophagales</taxon>
        <taxon>Hymenobacteraceae</taxon>
        <taxon>Hymenobacter</taxon>
    </lineage>
</organism>
<dbReference type="Pfam" id="PF01935">
    <property type="entry name" value="DUF87"/>
    <property type="match status" value="1"/>
</dbReference>
<comment type="caution">
    <text evidence="2">The sequence shown here is derived from an EMBL/GenBank/DDBJ whole genome shotgun (WGS) entry which is preliminary data.</text>
</comment>
<dbReference type="PANTHER" id="PTHR30121">
    <property type="entry name" value="UNCHARACTERIZED PROTEIN YJGR-RELATED"/>
    <property type="match status" value="1"/>
</dbReference>
<keyword evidence="2" id="KW-0547">Nucleotide-binding</keyword>
<keyword evidence="3" id="KW-1185">Reference proteome</keyword>
<feature type="domain" description="Helicase HerA central" evidence="1">
    <location>
        <begin position="174"/>
        <end position="330"/>
    </location>
</feature>
<dbReference type="RefSeq" id="WP_196293952.1">
    <property type="nucleotide sequence ID" value="NZ_JADQDM010000007.1"/>
</dbReference>
<evidence type="ECO:0000313" key="3">
    <source>
        <dbReference type="Proteomes" id="UP000618931"/>
    </source>
</evidence>
<sequence length="534" mass="59073">MTQPVTSAPIRFQAIRQAEEVSTATAALRTQLEERLNLPDYRGDAKPVVVTLNLVQRLALMASLSQPGPRSLDAVNLPRLPGLFHDTVFSRGDHQALFSALLKLRYPAATDWETPAVRDRLINYEMLCGLEYLSQPSHLDAWLLNTATGLRADAAGQVPAVNLHVGSYEGDMPATLALNSTDVTNTQILIAGSTGSGKSNLLAVLLQQLRGATVETAFPINFLLFDYKGEFSDPANAAWLDQFEVTDECLLDPVQHPLPFSPFKNFEGKPQNAINLYATELSEAFKALDRASISANMANNLTQAVITAYKHTAGLPISFPLIEKYYAAQLPPKDAAKIDSVRSILQQLIRSKLFRDIDDVDLIHRSFIVKMDGFPKDGAVAKAIVYFTISKLNNLYEELPKQRVSGGVVELRHFTIIDEAHYMLDFDNRPLRNLIAVGRNKGLSIILATQNMESFKSEYFDFYANAQYPLLMKQQTINDKIVKDLFGVASGSEFNEIKQAISDLSKGELLIKNATAAALGMGKKYKKIKVTHLI</sequence>
<dbReference type="InterPro" id="IPR051162">
    <property type="entry name" value="T4SS_component"/>
</dbReference>
<name>A0ABS0I7I0_9BACT</name>
<dbReference type="Gene3D" id="3.40.50.300">
    <property type="entry name" value="P-loop containing nucleotide triphosphate hydrolases"/>
    <property type="match status" value="2"/>
</dbReference>
<reference evidence="2 3" key="1">
    <citation type="submission" date="2020-11" db="EMBL/GenBank/DDBJ databases">
        <authorList>
            <person name="Kim M.K."/>
        </authorList>
    </citation>
    <scope>NUCLEOTIDE SEQUENCE [LARGE SCALE GENOMIC DNA]</scope>
    <source>
        <strain evidence="2 3">BT662</strain>
    </source>
</reference>
<keyword evidence="2" id="KW-0067">ATP-binding</keyword>
<dbReference type="GO" id="GO:0005524">
    <property type="term" value="F:ATP binding"/>
    <property type="evidence" value="ECO:0007669"/>
    <property type="project" value="UniProtKB-KW"/>
</dbReference>
<proteinExistence type="predicted"/>
<dbReference type="SUPFAM" id="SSF52540">
    <property type="entry name" value="P-loop containing nucleoside triphosphate hydrolases"/>
    <property type="match status" value="1"/>
</dbReference>
<dbReference type="PANTHER" id="PTHR30121:SF6">
    <property type="entry name" value="SLR6007 PROTEIN"/>
    <property type="match status" value="1"/>
</dbReference>
<dbReference type="Proteomes" id="UP000618931">
    <property type="component" value="Unassembled WGS sequence"/>
</dbReference>
<gene>
    <name evidence="2" type="ORF">I2H31_15520</name>
</gene>
<dbReference type="InterPro" id="IPR027417">
    <property type="entry name" value="P-loop_NTPase"/>
</dbReference>